<keyword evidence="4" id="KW-1185">Reference proteome</keyword>
<reference evidence="3 4" key="1">
    <citation type="journal article" date="2012" name="Front. Microbiol.">
        <title>Draft Genome Sequence of the Virulent Strain 01-B526 of the Fish Pathogen Aeromonas salmonicida.</title>
        <authorList>
            <person name="Charette S.J."/>
            <person name="Brochu F."/>
            <person name="Boyle B."/>
            <person name="Filion G."/>
            <person name="Tanaka K.H."/>
            <person name="Derome N."/>
        </authorList>
    </citation>
    <scope>NUCLEOTIDE SEQUENCE [LARGE SCALE GENOMIC DNA]</scope>
    <source>
        <strain evidence="3 4">P11</strain>
    </source>
</reference>
<dbReference type="InterPro" id="IPR052173">
    <property type="entry name" value="Beta-lactam_resp_regulator"/>
</dbReference>
<evidence type="ECO:0000313" key="3">
    <source>
        <dbReference type="EMBL" id="OBR96481.1"/>
    </source>
</evidence>
<keyword evidence="1" id="KW-1133">Transmembrane helix</keyword>
<dbReference type="PANTHER" id="PTHR34978:SF3">
    <property type="entry name" value="SLR0241 PROTEIN"/>
    <property type="match status" value="1"/>
</dbReference>
<dbReference type="AlphaFoldDB" id="A0A1A6B2A7"/>
<dbReference type="InterPro" id="IPR008756">
    <property type="entry name" value="Peptidase_M56"/>
</dbReference>
<accession>A0A1A6B2A7</accession>
<keyword evidence="1" id="KW-0812">Transmembrane</keyword>
<evidence type="ECO:0000259" key="2">
    <source>
        <dbReference type="Pfam" id="PF05569"/>
    </source>
</evidence>
<feature type="transmembrane region" description="Helical" evidence="1">
    <location>
        <begin position="229"/>
        <end position="247"/>
    </location>
</feature>
<evidence type="ECO:0000256" key="1">
    <source>
        <dbReference type="SAM" id="Phobius"/>
    </source>
</evidence>
<dbReference type="RefSeq" id="WP_065076789.1">
    <property type="nucleotide sequence ID" value="NZ_LROS01000004.1"/>
</dbReference>
<proteinExistence type="predicted"/>
<name>A0A1A6B2A7_9CLOT</name>
<dbReference type="EMBL" id="LROS01000004">
    <property type="protein sequence ID" value="OBR96481.1"/>
    <property type="molecule type" value="Genomic_DNA"/>
</dbReference>
<feature type="transmembrane region" description="Helical" evidence="1">
    <location>
        <begin position="6"/>
        <end position="25"/>
    </location>
</feature>
<dbReference type="CDD" id="cd07341">
    <property type="entry name" value="M56_BlaR1_MecR1_like"/>
    <property type="match status" value="1"/>
</dbReference>
<dbReference type="PATRIC" id="fig|1353534.3.peg.363"/>
<dbReference type="Pfam" id="PF05569">
    <property type="entry name" value="Peptidase_M56"/>
    <property type="match status" value="1"/>
</dbReference>
<feature type="transmembrane region" description="Helical" evidence="1">
    <location>
        <begin position="37"/>
        <end position="55"/>
    </location>
</feature>
<feature type="transmembrane region" description="Helical" evidence="1">
    <location>
        <begin position="121"/>
        <end position="139"/>
    </location>
</feature>
<dbReference type="Proteomes" id="UP000093954">
    <property type="component" value="Unassembled WGS sequence"/>
</dbReference>
<feature type="transmembrane region" description="Helical" evidence="1">
    <location>
        <begin position="326"/>
        <end position="345"/>
    </location>
</feature>
<dbReference type="Gene3D" id="3.30.2010.10">
    <property type="entry name" value="Metalloproteases ('zincins'), catalytic domain"/>
    <property type="match status" value="1"/>
</dbReference>
<keyword evidence="1" id="KW-0472">Membrane</keyword>
<sequence>MSTLIKTIFIASLNGSVLVMLILLIKMLLKKKLRAEFHYFIWFLLIIKLIIPYGPESNLSIFNIFDAVSEKEKTISSNYLKANNISKSMSRDKSQDMIAPNNSYNGKNVESLNKKINYKTVLFYIWILGMVFFIANTLYEIKKIQFIKKNAMSDKSSNLNIILNSCLNIMNINKSVSLMYPYKPISPCLCGLIKPTIFISQSIIGNISEDEFKHIIIHELCHLKRKDLLINWIIIILNIVYWFNPIIRYGFYKMKQDCETSCDAYALRYLGIDRNINYGNTIIKILQLENDTPSLITSAPMAVNNSEIKRRITMISKHKKNSLKNIICGILVITALTTVGLTSGISKAKPNSDNYNSKPYYESIMDYLINSAKGHSSVYNMNSSENNNFASNNSLNFNSTDEFQFEELDFNGYQKYWSSNFENNIFAADFDFFNGIESYKITSHKTSYSIKINTNIKSGNVSIKIYNDKKVLFEKINPTNKTITISKEDAKNIKLDCIAIKAKGTIKLELN</sequence>
<gene>
    <name evidence="3" type="primary">blaR1_1</name>
    <name evidence="3" type="ORF">CLRAG_03510</name>
</gene>
<organism evidence="3 4">
    <name type="scientific">Clostridium ragsdalei P11</name>
    <dbReference type="NCBI Taxonomy" id="1353534"/>
    <lineage>
        <taxon>Bacteria</taxon>
        <taxon>Bacillati</taxon>
        <taxon>Bacillota</taxon>
        <taxon>Clostridia</taxon>
        <taxon>Eubacteriales</taxon>
        <taxon>Clostridiaceae</taxon>
        <taxon>Clostridium</taxon>
    </lineage>
</organism>
<evidence type="ECO:0000313" key="4">
    <source>
        <dbReference type="Proteomes" id="UP000093954"/>
    </source>
</evidence>
<feature type="domain" description="Peptidase M56" evidence="2">
    <location>
        <begin position="8"/>
        <end position="315"/>
    </location>
</feature>
<dbReference type="PANTHER" id="PTHR34978">
    <property type="entry name" value="POSSIBLE SENSOR-TRANSDUCER PROTEIN BLAR"/>
    <property type="match status" value="1"/>
</dbReference>
<comment type="caution">
    <text evidence="3">The sequence shown here is derived from an EMBL/GenBank/DDBJ whole genome shotgun (WGS) entry which is preliminary data.</text>
</comment>
<protein>
    <submittedName>
        <fullName evidence="3">Regulatory protein BlaR1</fullName>
    </submittedName>
</protein>